<dbReference type="PANTHER" id="PTHR30327">
    <property type="entry name" value="UNCHARACTERIZED PROTEIN YQGE"/>
    <property type="match status" value="1"/>
</dbReference>
<protein>
    <submittedName>
        <fullName evidence="2">Uncharacterized protein</fullName>
    </submittedName>
</protein>
<sequence>MESLQACLLVASPKLPDTNFFRSVVLMIQHDEEGAFGVVLNRPTHLTVGQVWSEAAGVACDNDQPVNLGGPVPGPLLALHTWEEQNSGEVLPGLFLATERDQLDALVGQDEHPFRLFTGYSGWGSGQLEDELEAGGWLTTPARKEHLFGDPETLWQQVADAIGQAILFPGVTHRPADPGAN</sequence>
<dbReference type="Pfam" id="PF02622">
    <property type="entry name" value="DUF179"/>
    <property type="match status" value="1"/>
</dbReference>
<dbReference type="GO" id="GO:0005829">
    <property type="term" value="C:cytosol"/>
    <property type="evidence" value="ECO:0007669"/>
    <property type="project" value="TreeGrafter"/>
</dbReference>
<dbReference type="SUPFAM" id="SSF143456">
    <property type="entry name" value="VC0467-like"/>
    <property type="match status" value="1"/>
</dbReference>
<evidence type="ECO:0000256" key="1">
    <source>
        <dbReference type="ARBA" id="ARBA00009600"/>
    </source>
</evidence>
<dbReference type="KEGG" id="lcre:Pla8534_70990"/>
<reference evidence="2 3" key="1">
    <citation type="submission" date="2019-02" db="EMBL/GenBank/DDBJ databases">
        <title>Deep-cultivation of Planctomycetes and their phenomic and genomic characterization uncovers novel biology.</title>
        <authorList>
            <person name="Wiegand S."/>
            <person name="Jogler M."/>
            <person name="Boedeker C."/>
            <person name="Pinto D."/>
            <person name="Vollmers J."/>
            <person name="Rivas-Marin E."/>
            <person name="Kohn T."/>
            <person name="Peeters S.H."/>
            <person name="Heuer A."/>
            <person name="Rast P."/>
            <person name="Oberbeckmann S."/>
            <person name="Bunk B."/>
            <person name="Jeske O."/>
            <person name="Meyerdierks A."/>
            <person name="Storesund J.E."/>
            <person name="Kallscheuer N."/>
            <person name="Luecker S."/>
            <person name="Lage O.M."/>
            <person name="Pohl T."/>
            <person name="Merkel B.J."/>
            <person name="Hornburger P."/>
            <person name="Mueller R.-W."/>
            <person name="Bruemmer F."/>
            <person name="Labrenz M."/>
            <person name="Spormann A.M."/>
            <person name="Op den Camp H."/>
            <person name="Overmann J."/>
            <person name="Amann R."/>
            <person name="Jetten M.S.M."/>
            <person name="Mascher T."/>
            <person name="Medema M.H."/>
            <person name="Devos D.P."/>
            <person name="Kaster A.-K."/>
            <person name="Ovreas L."/>
            <person name="Rohde M."/>
            <person name="Galperin M.Y."/>
            <person name="Jogler C."/>
        </authorList>
    </citation>
    <scope>NUCLEOTIDE SEQUENCE [LARGE SCALE GENOMIC DNA]</scope>
    <source>
        <strain evidence="2 3">Pla85_3_4</strain>
    </source>
</reference>
<dbReference type="InterPro" id="IPR003774">
    <property type="entry name" value="AlgH-like"/>
</dbReference>
<gene>
    <name evidence="2" type="ORF">Pla8534_70990</name>
</gene>
<keyword evidence="3" id="KW-1185">Reference proteome</keyword>
<evidence type="ECO:0000313" key="3">
    <source>
        <dbReference type="Proteomes" id="UP000317648"/>
    </source>
</evidence>
<evidence type="ECO:0000313" key="2">
    <source>
        <dbReference type="EMBL" id="QDU99186.1"/>
    </source>
</evidence>
<dbReference type="EMBL" id="CP036433">
    <property type="protein sequence ID" value="QDU99186.1"/>
    <property type="molecule type" value="Genomic_DNA"/>
</dbReference>
<dbReference type="OrthoDB" id="9807486at2"/>
<dbReference type="RefSeq" id="WP_145059009.1">
    <property type="nucleotide sequence ID" value="NZ_CP036433.1"/>
</dbReference>
<name>A0A518E519_9BACT</name>
<dbReference type="PANTHER" id="PTHR30327:SF1">
    <property type="entry name" value="UPF0301 PROTEIN YQGE"/>
    <property type="match status" value="1"/>
</dbReference>
<dbReference type="Gene3D" id="3.40.1740.10">
    <property type="entry name" value="VC0467-like"/>
    <property type="match status" value="1"/>
</dbReference>
<proteinExistence type="inferred from homology"/>
<organism evidence="2 3">
    <name type="scientific">Lignipirellula cremea</name>
    <dbReference type="NCBI Taxonomy" id="2528010"/>
    <lineage>
        <taxon>Bacteria</taxon>
        <taxon>Pseudomonadati</taxon>
        <taxon>Planctomycetota</taxon>
        <taxon>Planctomycetia</taxon>
        <taxon>Pirellulales</taxon>
        <taxon>Pirellulaceae</taxon>
        <taxon>Lignipirellula</taxon>
    </lineage>
</organism>
<accession>A0A518E519</accession>
<dbReference type="Proteomes" id="UP000317648">
    <property type="component" value="Chromosome"/>
</dbReference>
<comment type="similarity">
    <text evidence="1">Belongs to the UPF0301 (AlgH) family.</text>
</comment>
<dbReference type="AlphaFoldDB" id="A0A518E519"/>